<dbReference type="EMBL" id="BOMN01000005">
    <property type="protein sequence ID" value="GIE17243.1"/>
    <property type="molecule type" value="Genomic_DNA"/>
</dbReference>
<name>A0ABQ3ZFG4_9ACTN</name>
<dbReference type="Proteomes" id="UP000603200">
    <property type="component" value="Unassembled WGS sequence"/>
</dbReference>
<evidence type="ECO:0000313" key="3">
    <source>
        <dbReference type="Proteomes" id="UP000603200"/>
    </source>
</evidence>
<feature type="chain" id="PRO_5045983948" evidence="1">
    <location>
        <begin position="29"/>
        <end position="260"/>
    </location>
</feature>
<evidence type="ECO:0000313" key="2">
    <source>
        <dbReference type="EMBL" id="GIE17243.1"/>
    </source>
</evidence>
<feature type="signal peptide" evidence="1">
    <location>
        <begin position="1"/>
        <end position="28"/>
    </location>
</feature>
<proteinExistence type="predicted"/>
<keyword evidence="1" id="KW-0732">Signal</keyword>
<gene>
    <name evidence="2" type="ORF">Ahu01nite_003450</name>
</gene>
<evidence type="ECO:0000256" key="1">
    <source>
        <dbReference type="SAM" id="SignalP"/>
    </source>
</evidence>
<reference evidence="2 3" key="1">
    <citation type="submission" date="2021-01" db="EMBL/GenBank/DDBJ databases">
        <title>Whole genome shotgun sequence of Actinoplanes humidus NBRC 14915.</title>
        <authorList>
            <person name="Komaki H."/>
            <person name="Tamura T."/>
        </authorList>
    </citation>
    <scope>NUCLEOTIDE SEQUENCE [LARGE SCALE GENOMIC DNA]</scope>
    <source>
        <strain evidence="2 3">NBRC 14915</strain>
    </source>
</reference>
<comment type="caution">
    <text evidence="2">The sequence shown here is derived from an EMBL/GenBank/DDBJ whole genome shotgun (WGS) entry which is preliminary data.</text>
</comment>
<sequence>MGPGKTRVMLRRAMLLAVCLVASFSAEGAGTAAVATARVSAPELRSVGLTDANPVTGPGRCTQIALTGRIATTDAEVTSVTTTVRDETGGLKPTLGLRRKESGSITAVSDRVRLCGLDAKYAADYVGRFTWTLMVRYAGGVVSVERSFRLRYQGLVSFNAAPEPVHRGSWVTLTGWVSDGWEYVDTHPIAIYFKADNSTTWTRRGSLRPRCISYCGDGDAATWEAKGKFRQSRSGVWKAISTRTTYLASGTRSDRVAVSG</sequence>
<organism evidence="2 3">
    <name type="scientific">Winogradskya humida</name>
    <dbReference type="NCBI Taxonomy" id="113566"/>
    <lineage>
        <taxon>Bacteria</taxon>
        <taxon>Bacillati</taxon>
        <taxon>Actinomycetota</taxon>
        <taxon>Actinomycetes</taxon>
        <taxon>Micromonosporales</taxon>
        <taxon>Micromonosporaceae</taxon>
        <taxon>Winogradskya</taxon>
    </lineage>
</organism>
<protein>
    <submittedName>
        <fullName evidence="2">Uncharacterized protein</fullName>
    </submittedName>
</protein>
<accession>A0ABQ3ZFG4</accession>
<keyword evidence="3" id="KW-1185">Reference proteome</keyword>